<dbReference type="Gene3D" id="1.20.5.1200">
    <property type="entry name" value="Alpha-tocopherol transfer"/>
    <property type="match status" value="1"/>
</dbReference>
<evidence type="ECO:0000313" key="3">
    <source>
        <dbReference type="Proteomes" id="UP000198287"/>
    </source>
</evidence>
<dbReference type="Pfam" id="PF00650">
    <property type="entry name" value="CRAL_TRIO"/>
    <property type="match status" value="1"/>
</dbReference>
<dbReference type="GO" id="GO:0016020">
    <property type="term" value="C:membrane"/>
    <property type="evidence" value="ECO:0007669"/>
    <property type="project" value="TreeGrafter"/>
</dbReference>
<dbReference type="PANTHER" id="PTHR10174">
    <property type="entry name" value="ALPHA-TOCOPHEROL TRANSFER PROTEIN-RELATED"/>
    <property type="match status" value="1"/>
</dbReference>
<gene>
    <name evidence="2" type="ORF">Fcan01_06622</name>
</gene>
<reference evidence="2 3" key="1">
    <citation type="submission" date="2015-12" db="EMBL/GenBank/DDBJ databases">
        <title>The genome of Folsomia candida.</title>
        <authorList>
            <person name="Faddeeva A."/>
            <person name="Derks M.F."/>
            <person name="Anvar Y."/>
            <person name="Smit S."/>
            <person name="Van Straalen N."/>
            <person name="Roelofs D."/>
        </authorList>
    </citation>
    <scope>NUCLEOTIDE SEQUENCE [LARGE SCALE GENOMIC DNA]</scope>
    <source>
        <strain evidence="2 3">VU population</strain>
        <tissue evidence="2">Whole body</tissue>
    </source>
</reference>
<sequence>MTLDYISDENLEKTLSKFGDQSDEYTDDENRAIQEYFELFDNDEETLPFRKYATKGLVIPGLRSCNLDAKLAFKSMKALHYHATKTYPELFAQLDPLKLKPIIEKKLFQVVKRPVDKGPAIVVFRIRNWKPSEANIEHLALTGALYIYAVAKMSAEIQRQGIIVVSDVSGFKLAHARQASVDLIMMSLRLYTTMPPMIKGMVAINSLRLFEASFNMFKWILPEDIRKIMHITRNDMSHMTKLMAPDRLPVEFGGTIPDEEAYMDQIEDEILKDPELFILIKHVQDEFMATNGIKRKHSNKFNKI</sequence>
<dbReference type="InterPro" id="IPR036865">
    <property type="entry name" value="CRAL-TRIO_dom_sf"/>
</dbReference>
<dbReference type="PANTHER" id="PTHR10174:SF208">
    <property type="entry name" value="CRAL-TRIO DOMAIN-CONTAINING PROTEIN DDB_G0278031"/>
    <property type="match status" value="1"/>
</dbReference>
<evidence type="ECO:0000259" key="1">
    <source>
        <dbReference type="PROSITE" id="PS50191"/>
    </source>
</evidence>
<keyword evidence="3" id="KW-1185">Reference proteome</keyword>
<dbReference type="CDD" id="cd00170">
    <property type="entry name" value="SEC14"/>
    <property type="match status" value="1"/>
</dbReference>
<dbReference type="InterPro" id="IPR001251">
    <property type="entry name" value="CRAL-TRIO_dom"/>
</dbReference>
<dbReference type="SUPFAM" id="SSF52087">
    <property type="entry name" value="CRAL/TRIO domain"/>
    <property type="match status" value="1"/>
</dbReference>
<dbReference type="Gene3D" id="3.40.525.10">
    <property type="entry name" value="CRAL-TRIO lipid binding domain"/>
    <property type="match status" value="1"/>
</dbReference>
<protein>
    <submittedName>
        <fullName evidence="2">Alpha-tocopherol transfer protein</fullName>
    </submittedName>
</protein>
<proteinExistence type="predicted"/>
<dbReference type="EMBL" id="LNIX01000003">
    <property type="protein sequence ID" value="OXA58246.1"/>
    <property type="molecule type" value="Genomic_DNA"/>
</dbReference>
<dbReference type="GO" id="GO:1902936">
    <property type="term" value="F:phosphatidylinositol bisphosphate binding"/>
    <property type="evidence" value="ECO:0007669"/>
    <property type="project" value="TreeGrafter"/>
</dbReference>
<feature type="domain" description="CRAL-TRIO" evidence="1">
    <location>
        <begin position="99"/>
        <end position="260"/>
    </location>
</feature>
<dbReference type="OrthoDB" id="6432525at2759"/>
<accession>A0A226ENU6</accession>
<comment type="caution">
    <text evidence="2">The sequence shown here is derived from an EMBL/GenBank/DDBJ whole genome shotgun (WGS) entry which is preliminary data.</text>
</comment>
<evidence type="ECO:0000313" key="2">
    <source>
        <dbReference type="EMBL" id="OXA58246.1"/>
    </source>
</evidence>
<name>A0A226ENU6_FOLCA</name>
<dbReference type="PROSITE" id="PS50191">
    <property type="entry name" value="CRAL_TRIO"/>
    <property type="match status" value="1"/>
</dbReference>
<organism evidence="2 3">
    <name type="scientific">Folsomia candida</name>
    <name type="common">Springtail</name>
    <dbReference type="NCBI Taxonomy" id="158441"/>
    <lineage>
        <taxon>Eukaryota</taxon>
        <taxon>Metazoa</taxon>
        <taxon>Ecdysozoa</taxon>
        <taxon>Arthropoda</taxon>
        <taxon>Hexapoda</taxon>
        <taxon>Collembola</taxon>
        <taxon>Entomobryomorpha</taxon>
        <taxon>Isotomoidea</taxon>
        <taxon>Isotomidae</taxon>
        <taxon>Proisotominae</taxon>
        <taxon>Folsomia</taxon>
    </lineage>
</organism>
<dbReference type="AlphaFoldDB" id="A0A226ENU6"/>
<dbReference type="Proteomes" id="UP000198287">
    <property type="component" value="Unassembled WGS sequence"/>
</dbReference>